<proteinExistence type="predicted"/>
<feature type="region of interest" description="Disordered" evidence="1">
    <location>
        <begin position="573"/>
        <end position="663"/>
    </location>
</feature>
<dbReference type="Pfam" id="PF22352">
    <property type="entry name" value="K319L-like_PKD"/>
    <property type="match status" value="1"/>
</dbReference>
<dbReference type="PATRIC" id="fig|1328313.3.peg.2012"/>
<dbReference type="Gene3D" id="2.60.40.10">
    <property type="entry name" value="Immunoglobulins"/>
    <property type="match status" value="3"/>
</dbReference>
<dbReference type="eggNOG" id="COG2911">
    <property type="taxonomic scope" value="Bacteria"/>
</dbReference>
<dbReference type="RefSeq" id="WP_051479773.1">
    <property type="nucleotide sequence ID" value="NZ_ARZY01000016.1"/>
</dbReference>
<dbReference type="InterPro" id="IPR007110">
    <property type="entry name" value="Ig-like_dom"/>
</dbReference>
<dbReference type="Pfam" id="PF09136">
    <property type="entry name" value="Glucodextran_B"/>
    <property type="match status" value="1"/>
</dbReference>
<dbReference type="GO" id="GO:0005509">
    <property type="term" value="F:calcium ion binding"/>
    <property type="evidence" value="ECO:0007669"/>
    <property type="project" value="InterPro"/>
</dbReference>
<dbReference type="Gene3D" id="4.10.1080.10">
    <property type="entry name" value="TSP type-3 repeat"/>
    <property type="match status" value="3"/>
</dbReference>
<evidence type="ECO:0000313" key="3">
    <source>
        <dbReference type="EMBL" id="EWH10082.1"/>
    </source>
</evidence>
<dbReference type="SUPFAM" id="SSF49464">
    <property type="entry name" value="Carboxypeptidase regulatory domain-like"/>
    <property type="match status" value="1"/>
</dbReference>
<dbReference type="Gene3D" id="2.60.40.1120">
    <property type="entry name" value="Carboxypeptidase-like, regulatory domain"/>
    <property type="match status" value="2"/>
</dbReference>
<reference evidence="3 4" key="1">
    <citation type="journal article" date="2014" name="Genome Announc.">
        <title>Draft Genome Sequence of the Agar-Degrading Bacterium Catenovulum sp. Strain DS-2, Isolated from Intestines of Haliotis diversicolor.</title>
        <authorList>
            <person name="Shan D."/>
            <person name="Li X."/>
            <person name="Gu Z."/>
            <person name="Wei G."/>
            <person name="Gao Z."/>
            <person name="Shao Z."/>
        </authorList>
    </citation>
    <scope>NUCLEOTIDE SEQUENCE [LARGE SCALE GENOMIC DNA]</scope>
    <source>
        <strain evidence="3 4">DS-2</strain>
    </source>
</reference>
<sequence>MMLIGTNNLRWLQGCLLVTTLLLPACSKNDKDPEPVETNQSPTVSIVGENQVTEGDSITLQANAADPDGSVQSYKWTLQSGEGVTLGTSTNSSLQISTQDITADSQVTVAVVVTDDDGATATDSHQFTVSRITSSLTLTGMVTDEPLANALVKVIVGSEEFEVQAGADGGYSLLIEVDQSNTNKLVKLIAQGDPTTHPGVVFVSQLPAFSTLSSQAGEDGILSAEDNFSINITNVTTAEAALLQRANQGAEVTSESELNTLLGTLDVVDKLKFSALIKLVVDNAEYTLPDGVDDTLALVLDEVAQQNFEAFVNSQDATLLDSTIEVITQDQNLVNLGGENQDFDNDGVLDVVDAFPFDPNESVDTDMDGTGNNADTDDDNDQVADVDDAFPLDATEWVDTDMDGTGNNADTDDDNDQVADVDDAFPLDATESVDTDMDGTGNNADTDDDNDQVADGDDAFPLDAAEWVDTDMDGTGNNADTDDDNDQVADVDDAFPLDATEWVDTDMDGTGNNADTDDDNDQVADVDDAFPLDATEWVDTDMDGTGNNADTDDDNDQVADVDDAFPLDATEWVDTDMDGTGNNADTDDDNDQVADVDDAFPLDATESVDTDMDGTGNNADTDDDNDQVADVDDAFPLDATESVDTDMDGTGNNADTDDDNDQIPDTDDGYPLIAIGDLADMDKDGIPDDCDQACIDLGMMADDDDNGNGIPDDEEVDLLAVEILTPDSLITVGSSPITVTGTVSTGAAITLNGVTITNENGVFSGEVALKEGLNTIEARAVDGQQIQTDTISVSLDKTPPYLTIDSHQDQQTVYSSTVTITGLVNDIVRGTIEDSQANVTVNGVDANIQNRSYSATNIELQQGNNTITVRGADQVGNTNSVEINLIYEVLLGKRVLLESGDGQDAIINNQLDDPLVVQVLDDNDEPVQDASVVFRVAQGSGAVAIGTENQGRAVVVDTNENGLASTTFKLGARTGVNNHKVTAAVVGYTGTVTFSASANGQIGNKLSVNSGNNQRGAVGNVLPEAMVVVVTDAGANVVPNARVRFAVTKGDGVFSSNEETTIERTTDSDGRASVAYKLGQLTGIDAQRITATLIDAPEGQTITAGFSATAFVPADPGETTITGVVLDNQETPIPNVTIRVEGSTREAVTNENGRFEITQAPVGPVHLIADGSTTSVDGEFPSLGYNLVTVAGVENPLSAPIYMVKLNTDNAVYAGAEDVSLTLDEFPGFQLDIKKDSVTFPDGSREGFVSVTPVNAGTVPMAPPNGMQPQFIVTIQPTGTKFDPPARLTLPNVDAHEAGAQVEMYSFDHDLEEFVAIGLGTVSEDGTVVVSNRGVGVIKAGWHCGSQPGGQACAHNCPICQDCDGECNCVPAEGDPRLAGLDEQGDCKKPECQDGTLTNVDDDADVPPDDETGDCKSFVCENGSSMQVVDNSDESLCTTCGEDGPEPKPDGHVPEEDKCIICQDGKETKKPDNEISSTSVTFNGVKNFIADVNKVLDFLGADKKIPEIALSLSNSVKEVCCTQQNGAMTREEKDEGTVIFPRWSYAWTPTIPPWSGNYTFSVLGREVGIAYGIRFEVGFDGKFSINRTKRECQGDNCWGGEVKGDLGVGGGPFGSVPNPASSPTECGPPNDKRPCDIIRIEGKLKTGVNIQAGVNCEKVTGGIGHNGVSAEATIIVAEGSWVETGGSASIQLVNSGSIATIDIPLPD</sequence>
<dbReference type="OrthoDB" id="6275896at2"/>
<organism evidence="3 4">
    <name type="scientific">Catenovulum agarivorans DS-2</name>
    <dbReference type="NCBI Taxonomy" id="1328313"/>
    <lineage>
        <taxon>Bacteria</taxon>
        <taxon>Pseudomonadati</taxon>
        <taxon>Pseudomonadota</taxon>
        <taxon>Gammaproteobacteria</taxon>
        <taxon>Alteromonadales</taxon>
        <taxon>Alteromonadaceae</taxon>
        <taxon>Catenovulum</taxon>
    </lineage>
</organism>
<name>W7QMB9_9ALTE</name>
<gene>
    <name evidence="3" type="ORF">DS2_09827</name>
</gene>
<protein>
    <recommendedName>
        <fullName evidence="2">Ig-like domain-containing protein</fullName>
    </recommendedName>
</protein>
<feature type="compositionally biased region" description="Acidic residues" evidence="1">
    <location>
        <begin position="620"/>
        <end position="647"/>
    </location>
</feature>
<dbReference type="PANTHER" id="PTHR10199">
    <property type="entry name" value="THROMBOSPONDIN"/>
    <property type="match status" value="1"/>
</dbReference>
<feature type="region of interest" description="Disordered" evidence="1">
    <location>
        <begin position="357"/>
        <end position="458"/>
    </location>
</feature>
<dbReference type="InterPro" id="IPR008969">
    <property type="entry name" value="CarboxyPept-like_regulatory"/>
</dbReference>
<evidence type="ECO:0000259" key="2">
    <source>
        <dbReference type="PROSITE" id="PS50835"/>
    </source>
</evidence>
<feature type="region of interest" description="Disordered" evidence="1">
    <location>
        <begin position="503"/>
        <end position="522"/>
    </location>
</feature>
<keyword evidence="4" id="KW-1185">Reference proteome</keyword>
<feature type="domain" description="Ig-like" evidence="2">
    <location>
        <begin position="42"/>
        <end position="130"/>
    </location>
</feature>
<dbReference type="eggNOG" id="COG3391">
    <property type="taxonomic scope" value="Bacteria"/>
</dbReference>
<dbReference type="Proteomes" id="UP000019276">
    <property type="component" value="Unassembled WGS sequence"/>
</dbReference>
<feature type="compositionally biased region" description="Acidic residues" evidence="1">
    <location>
        <begin position="585"/>
        <end position="612"/>
    </location>
</feature>
<dbReference type="SUPFAM" id="SSF103647">
    <property type="entry name" value="TSP type-3 repeat"/>
    <property type="match status" value="4"/>
</dbReference>
<dbReference type="EMBL" id="ARZY01000016">
    <property type="protein sequence ID" value="EWH10082.1"/>
    <property type="molecule type" value="Genomic_DNA"/>
</dbReference>
<dbReference type="InterPro" id="IPR028974">
    <property type="entry name" value="TSP_type-3_rpt"/>
</dbReference>
<feature type="region of interest" description="Disordered" evidence="1">
    <location>
        <begin position="1611"/>
        <end position="1631"/>
    </location>
</feature>
<dbReference type="eggNOG" id="COG5183">
    <property type="taxonomic scope" value="Bacteria"/>
</dbReference>
<dbReference type="PROSITE" id="PS50835">
    <property type="entry name" value="IG_LIKE"/>
    <property type="match status" value="1"/>
</dbReference>
<evidence type="ECO:0000313" key="4">
    <source>
        <dbReference type="Proteomes" id="UP000019276"/>
    </source>
</evidence>
<evidence type="ECO:0000256" key="1">
    <source>
        <dbReference type="SAM" id="MobiDB-lite"/>
    </source>
</evidence>
<dbReference type="InterPro" id="IPR013783">
    <property type="entry name" value="Ig-like_fold"/>
</dbReference>
<feature type="compositionally biased region" description="Acidic residues" evidence="1">
    <location>
        <begin position="375"/>
        <end position="402"/>
    </location>
</feature>
<dbReference type="Pfam" id="PF13715">
    <property type="entry name" value="CarbopepD_reg_2"/>
    <property type="match status" value="1"/>
</dbReference>
<feature type="region of interest" description="Disordered" evidence="1">
    <location>
        <begin position="538"/>
        <end position="557"/>
    </location>
</feature>
<dbReference type="STRING" id="1328313.DS2_09827"/>
<dbReference type="PANTHER" id="PTHR10199:SF100">
    <property type="entry name" value="THROMBOSPONDIN, ISOFORM A"/>
    <property type="match status" value="1"/>
</dbReference>
<feature type="compositionally biased region" description="Acidic residues" evidence="1">
    <location>
        <begin position="410"/>
        <end position="437"/>
    </location>
</feature>
<comment type="caution">
    <text evidence="3">The sequence shown here is derived from an EMBL/GenBank/DDBJ whole genome shotgun (WGS) entry which is preliminary data.</text>
</comment>
<feature type="compositionally biased region" description="Acidic residues" evidence="1">
    <location>
        <begin position="445"/>
        <end position="458"/>
    </location>
</feature>
<accession>W7QMB9</accession>